<evidence type="ECO:0000313" key="2">
    <source>
        <dbReference type="Proteomes" id="UP000215506"/>
    </source>
</evidence>
<dbReference type="EMBL" id="NGAF01000014">
    <property type="protein sequence ID" value="OXR42313.1"/>
    <property type="molecule type" value="Genomic_DNA"/>
</dbReference>
<gene>
    <name evidence="1" type="ORF">B7C42_05512</name>
</gene>
<proteinExistence type="predicted"/>
<keyword evidence="2" id="KW-1185">Reference proteome</keyword>
<comment type="caution">
    <text evidence="1">The sequence shown here is derived from an EMBL/GenBank/DDBJ whole genome shotgun (WGS) entry which is preliminary data.</text>
</comment>
<name>A0A231H0B4_9NOCA</name>
<dbReference type="Proteomes" id="UP000215506">
    <property type="component" value="Unassembled WGS sequence"/>
</dbReference>
<dbReference type="AlphaFoldDB" id="A0A231H0B4"/>
<reference evidence="1 2" key="1">
    <citation type="submission" date="2017-07" db="EMBL/GenBank/DDBJ databases">
        <title>First draft Genome Sequence of Nocardia cerradoensis isolated from human infection.</title>
        <authorList>
            <person name="Carrasco G."/>
        </authorList>
    </citation>
    <scope>NUCLEOTIDE SEQUENCE [LARGE SCALE GENOMIC DNA]</scope>
    <source>
        <strain evidence="1 2">CNM20130759</strain>
    </source>
</reference>
<sequence length="497" mass="55250">MPMEEPQAEDSTVDEPLDPDLWKLVLPAIRRAASVADAHLSKGGWYPRVRMPHVADLESGWPYLREPNWFPPDDAPVAYAELFTSENDGLSGLTYADIDEFAALYEYVIRDRGLRERLWPFKGASEERSDRMVEYEAAALPLSILDRARSIGKTTDDDYLSLYIQRERAWLLEALPVEYVIPLVLTELPLEAGEIVAIDPTVSLVRLERNDHLARAVSNSGTSNVPDMVVGAAKYAIVLSGHQWANLGPGQRLVKPPEAPSLTDVDMVCDALRILTGIDTGYAQVLCRPVGWADTWTYDLPVLLQIGTYRRYPEKFDRFGWMGRGEPVSREELNRLPMLVAALRGAPAKVHLAARRLSQAALRDSDDDRIIDACIGLEALLGEGRDELSHRLALRAATALASRRDSAFNPHMIYDLMKKIYNYRSIVVHGSSSVKSQTIDVNGLLVPAASLSVILLRELLKDLLSGVELWTAKSLDSRLLDALGPERSSADSADDRE</sequence>
<protein>
    <submittedName>
        <fullName evidence="1">Uncharacterized protein</fullName>
    </submittedName>
</protein>
<dbReference type="RefSeq" id="WP_143860198.1">
    <property type="nucleotide sequence ID" value="NZ_NGAF01000014.1"/>
</dbReference>
<evidence type="ECO:0000313" key="1">
    <source>
        <dbReference type="EMBL" id="OXR42313.1"/>
    </source>
</evidence>
<accession>A0A231H0B4</accession>
<organism evidence="1 2">
    <name type="scientific">Nocardia cerradoensis</name>
    <dbReference type="NCBI Taxonomy" id="85688"/>
    <lineage>
        <taxon>Bacteria</taxon>
        <taxon>Bacillati</taxon>
        <taxon>Actinomycetota</taxon>
        <taxon>Actinomycetes</taxon>
        <taxon>Mycobacteriales</taxon>
        <taxon>Nocardiaceae</taxon>
        <taxon>Nocardia</taxon>
    </lineage>
</organism>